<name>A0AAN9RUA4_PSOTE</name>
<organism evidence="1 2">
    <name type="scientific">Psophocarpus tetragonolobus</name>
    <name type="common">Winged bean</name>
    <name type="synonym">Dolichos tetragonolobus</name>
    <dbReference type="NCBI Taxonomy" id="3891"/>
    <lineage>
        <taxon>Eukaryota</taxon>
        <taxon>Viridiplantae</taxon>
        <taxon>Streptophyta</taxon>
        <taxon>Embryophyta</taxon>
        <taxon>Tracheophyta</taxon>
        <taxon>Spermatophyta</taxon>
        <taxon>Magnoliopsida</taxon>
        <taxon>eudicotyledons</taxon>
        <taxon>Gunneridae</taxon>
        <taxon>Pentapetalae</taxon>
        <taxon>rosids</taxon>
        <taxon>fabids</taxon>
        <taxon>Fabales</taxon>
        <taxon>Fabaceae</taxon>
        <taxon>Papilionoideae</taxon>
        <taxon>50 kb inversion clade</taxon>
        <taxon>NPAAA clade</taxon>
        <taxon>indigoferoid/millettioid clade</taxon>
        <taxon>Phaseoleae</taxon>
        <taxon>Psophocarpus</taxon>
    </lineage>
</organism>
<keyword evidence="2" id="KW-1185">Reference proteome</keyword>
<gene>
    <name evidence="1" type="ORF">VNO78_29104</name>
</gene>
<evidence type="ECO:0000313" key="1">
    <source>
        <dbReference type="EMBL" id="KAK7383425.1"/>
    </source>
</evidence>
<dbReference type="EMBL" id="JAYMYS010000008">
    <property type="protein sequence ID" value="KAK7383425.1"/>
    <property type="molecule type" value="Genomic_DNA"/>
</dbReference>
<evidence type="ECO:0000313" key="2">
    <source>
        <dbReference type="Proteomes" id="UP001386955"/>
    </source>
</evidence>
<accession>A0AAN9RUA4</accession>
<dbReference type="Proteomes" id="UP001386955">
    <property type="component" value="Unassembled WGS sequence"/>
</dbReference>
<sequence>MVEMVWTVAFRQVIICRCRTQRRRGFFKIQPLEEVWIRPQDAHLKTHDTLLEVCRQNSLRSVSLLRATDEEHVPDGWSSVRQASVDAIRLLERGHGNVALIQPLEMGRSLGWAVKKRRVI</sequence>
<proteinExistence type="predicted"/>
<dbReference type="AlphaFoldDB" id="A0AAN9RUA4"/>
<comment type="caution">
    <text evidence="1">The sequence shown here is derived from an EMBL/GenBank/DDBJ whole genome shotgun (WGS) entry which is preliminary data.</text>
</comment>
<protein>
    <submittedName>
        <fullName evidence="1">Uncharacterized protein</fullName>
    </submittedName>
</protein>
<reference evidence="1 2" key="1">
    <citation type="submission" date="2024-01" db="EMBL/GenBank/DDBJ databases">
        <title>The genomes of 5 underutilized Papilionoideae crops provide insights into root nodulation and disease resistanc.</title>
        <authorList>
            <person name="Jiang F."/>
        </authorList>
    </citation>
    <scope>NUCLEOTIDE SEQUENCE [LARGE SCALE GENOMIC DNA]</scope>
    <source>
        <strain evidence="1">DUOXIRENSHENG_FW03</strain>
        <tissue evidence="1">Leaves</tissue>
    </source>
</reference>